<comment type="caution">
    <text evidence="5">The sequence shown here is derived from an EMBL/GenBank/DDBJ whole genome shotgun (WGS) entry which is preliminary data.</text>
</comment>
<dbReference type="Proteomes" id="UP000029096">
    <property type="component" value="Unassembled WGS sequence"/>
</dbReference>
<organism evidence="5 6">
    <name type="scientific">Bifidobacterium bohemicum DSM 22767</name>
    <dbReference type="NCBI Taxonomy" id="1437606"/>
    <lineage>
        <taxon>Bacteria</taxon>
        <taxon>Bacillati</taxon>
        <taxon>Actinomycetota</taxon>
        <taxon>Actinomycetes</taxon>
        <taxon>Bifidobacteriales</taxon>
        <taxon>Bifidobacteriaceae</taxon>
        <taxon>Bifidobacterium</taxon>
    </lineage>
</organism>
<accession>A0A086ZEK9</accession>
<dbReference type="GO" id="GO:0030246">
    <property type="term" value="F:carbohydrate binding"/>
    <property type="evidence" value="ECO:0007669"/>
    <property type="project" value="InterPro"/>
</dbReference>
<dbReference type="InterPro" id="IPR008928">
    <property type="entry name" value="6-hairpin_glycosidase_sf"/>
</dbReference>
<sequence length="836" mass="93427">MQFGHFDDEAREYVINTPATPLPWINYLGNENFFSLISNTAGGYSFYKDAKLRRISRYRYNSVPSDNGARSFYLSLMSGDGADARPTQTWSPTFLPAKTTLDSYRCRQGIGYTIFESSKCGIDSTLTVFVPIGANAEVNMLQVTNDTDERTVLDATAAVEWCLWDATDDATNFQRNLSTGEVEVEHGGDRTLLYHKTEFKERRDHYAFYSVNGPTTGFDTDRDEFLGLFNGWDSPQTIAQGHLNDSIAHGWHPIAAHRSRLILEPGESRTLIYLLGYIEVSHDNKWEDPNDPAKVRLINKQPAHELYTRFDTTEKVNAAFDELKRYWTDLLSTFHVESGDARLDRMVNIWHQYQCMVTFNMSRSASYFESGTGRGMGFRDSNQDLLGFVHLIPRRARERIIDIASTQKDDGSAWHQYQPLTKRGNADIGGGFNDDPLWLIAGAYAYLAETGDDSILREPVPFNNVEGTETSLLEHLRRSINFTLTHLGPHGLPLIGRADWNDCLDLNCFSSEPGESFQTVENNDTGVAESVFIAGMFVLYGNQYADIIEHYGAKCGISEADVSREASGIRQTTAKMSQTVEDAGWDGEWFLRAYDAYSHPVGSHTDTEGQIYIEPQGMCVMAGIGVESGKAQQALKSTKERLTCDWGTAILAPAYSTYRIELGEISSYPRGYKENGGIFCHNNPWVSIANCKVGNNEEAFAVYRRNCPAYLEDKSDIRKVEPYVYCQMVAGPESYSLGEGKNSWLTGTAAWTFVNVSQYLLGIRPTLDGLIVEPHLPGEFDELKVTRKYRGTTYNITLRRTGSRGLTVDGGTAQTVGNLIIPPTAGTTQVGVQATF</sequence>
<dbReference type="InterPro" id="IPR033432">
    <property type="entry name" value="GH94_catalytic"/>
</dbReference>
<dbReference type="Gene3D" id="2.70.98.40">
    <property type="entry name" value="Glycoside hydrolase, family 65, N-terminal domain"/>
    <property type="match status" value="1"/>
</dbReference>
<dbReference type="SMART" id="SM01068">
    <property type="entry name" value="CBM_X"/>
    <property type="match status" value="1"/>
</dbReference>
<evidence type="ECO:0000313" key="6">
    <source>
        <dbReference type="Proteomes" id="UP000029096"/>
    </source>
</evidence>
<dbReference type="OrthoDB" id="9769991at2"/>
<dbReference type="InterPro" id="IPR010383">
    <property type="entry name" value="Glyco_hydrolase_94_b-supersand"/>
</dbReference>
<dbReference type="eggNOG" id="COG3459">
    <property type="taxonomic scope" value="Bacteria"/>
</dbReference>
<dbReference type="AlphaFoldDB" id="A0A086ZEK9"/>
<dbReference type="RefSeq" id="WP_033522102.1">
    <property type="nucleotide sequence ID" value="NZ_JDUS01000017.1"/>
</dbReference>
<gene>
    <name evidence="5" type="ORF">BBOH_1219</name>
</gene>
<dbReference type="EMBL" id="JGYP01000004">
    <property type="protein sequence ID" value="KFI44959.1"/>
    <property type="molecule type" value="Genomic_DNA"/>
</dbReference>
<dbReference type="PANTHER" id="PTHR37469:SF2">
    <property type="entry name" value="CELLOBIONIC ACID PHOSPHORYLASE"/>
    <property type="match status" value="1"/>
</dbReference>
<evidence type="ECO:0000259" key="3">
    <source>
        <dbReference type="Pfam" id="PF06165"/>
    </source>
</evidence>
<feature type="domain" description="Glycosyl hydrolase 94 catalytic" evidence="4">
    <location>
        <begin position="326"/>
        <end position="762"/>
    </location>
</feature>
<protein>
    <submittedName>
        <fullName evidence="5">Cellobiose-phosphorylase</fullName>
    </submittedName>
</protein>
<dbReference type="SUPFAM" id="SSF48208">
    <property type="entry name" value="Six-hairpin glycosidases"/>
    <property type="match status" value="1"/>
</dbReference>
<proteinExistence type="predicted"/>
<dbReference type="STRING" id="1437606.BBOH_1219"/>
<dbReference type="Gene3D" id="1.20.890.20">
    <property type="entry name" value="mpn423 like domain"/>
    <property type="match status" value="1"/>
</dbReference>
<evidence type="ECO:0000259" key="4">
    <source>
        <dbReference type="Pfam" id="PF17167"/>
    </source>
</evidence>
<reference evidence="5 6" key="1">
    <citation type="submission" date="2014-03" db="EMBL/GenBank/DDBJ databases">
        <title>Genomics of Bifidobacteria.</title>
        <authorList>
            <person name="Ventura M."/>
            <person name="Milani C."/>
            <person name="Lugli G.A."/>
        </authorList>
    </citation>
    <scope>NUCLEOTIDE SEQUENCE [LARGE SCALE GENOMIC DNA]</scope>
    <source>
        <strain evidence="5 6">DSM 22767</strain>
    </source>
</reference>
<dbReference type="SUPFAM" id="SSF74650">
    <property type="entry name" value="Galactose mutarotase-like"/>
    <property type="match status" value="1"/>
</dbReference>
<keyword evidence="6" id="KW-1185">Reference proteome</keyword>
<keyword evidence="2" id="KW-0808">Transferase</keyword>
<evidence type="ECO:0000256" key="2">
    <source>
        <dbReference type="ARBA" id="ARBA00022679"/>
    </source>
</evidence>
<evidence type="ECO:0000313" key="5">
    <source>
        <dbReference type="EMBL" id="KFI44959.1"/>
    </source>
</evidence>
<dbReference type="Gene3D" id="1.50.10.10">
    <property type="match status" value="1"/>
</dbReference>
<dbReference type="InterPro" id="IPR037018">
    <property type="entry name" value="GH65_N"/>
</dbReference>
<dbReference type="Gene3D" id="2.60.420.10">
    <property type="entry name" value="Maltose phosphorylase, domain 3"/>
    <property type="match status" value="1"/>
</dbReference>
<dbReference type="Pfam" id="PF17167">
    <property type="entry name" value="Glyco_hydro_94"/>
    <property type="match status" value="1"/>
</dbReference>
<dbReference type="InterPro" id="IPR011013">
    <property type="entry name" value="Gal_mutarotase_sf_dom"/>
</dbReference>
<feature type="domain" description="Glycosyl hydrolase 94 supersandwich" evidence="3">
    <location>
        <begin position="11"/>
        <end position="281"/>
    </location>
</feature>
<dbReference type="InterPro" id="IPR052047">
    <property type="entry name" value="GH94_Enzymes"/>
</dbReference>
<name>A0A086ZEK9_9BIFI</name>
<dbReference type="Pfam" id="PF06165">
    <property type="entry name" value="GH94_b-supersand"/>
    <property type="match status" value="1"/>
</dbReference>
<dbReference type="PANTHER" id="PTHR37469">
    <property type="entry name" value="CELLOBIONIC ACID PHOSPHORYLASE-RELATED"/>
    <property type="match status" value="1"/>
</dbReference>
<dbReference type="InterPro" id="IPR012341">
    <property type="entry name" value="6hp_glycosidase-like_sf"/>
</dbReference>
<keyword evidence="1" id="KW-0328">Glycosyltransferase</keyword>
<dbReference type="GO" id="GO:0016757">
    <property type="term" value="F:glycosyltransferase activity"/>
    <property type="evidence" value="ECO:0007669"/>
    <property type="project" value="UniProtKB-KW"/>
</dbReference>
<evidence type="ECO:0000256" key="1">
    <source>
        <dbReference type="ARBA" id="ARBA00022676"/>
    </source>
</evidence>
<dbReference type="GO" id="GO:0005975">
    <property type="term" value="P:carbohydrate metabolic process"/>
    <property type="evidence" value="ECO:0007669"/>
    <property type="project" value="InterPro"/>
</dbReference>